<gene>
    <name evidence="3" type="primary">relB1</name>
    <name evidence="3" type="ORF">AXFE_17700</name>
</gene>
<evidence type="ECO:0000313" key="3">
    <source>
        <dbReference type="EMBL" id="KJF17376.1"/>
    </source>
</evidence>
<keyword evidence="4" id="KW-1185">Reference proteome</keyword>
<dbReference type="InterPro" id="IPR036165">
    <property type="entry name" value="YefM-like_sf"/>
</dbReference>
<dbReference type="EMBL" id="JXYS01000046">
    <property type="protein sequence ID" value="KJF17376.1"/>
    <property type="molecule type" value="Genomic_DNA"/>
</dbReference>
<organism evidence="3 4">
    <name type="scientific">Acidithrix ferrooxidans</name>
    <dbReference type="NCBI Taxonomy" id="1280514"/>
    <lineage>
        <taxon>Bacteria</taxon>
        <taxon>Bacillati</taxon>
        <taxon>Actinomycetota</taxon>
        <taxon>Acidimicrobiia</taxon>
        <taxon>Acidimicrobiales</taxon>
        <taxon>Acidimicrobiaceae</taxon>
        <taxon>Acidithrix</taxon>
    </lineage>
</organism>
<name>A0A0D8HJX2_9ACTN</name>
<evidence type="ECO:0000256" key="2">
    <source>
        <dbReference type="RuleBase" id="RU362080"/>
    </source>
</evidence>
<comment type="similarity">
    <text evidence="1 2">Belongs to the phD/YefM antitoxin family.</text>
</comment>
<protein>
    <recommendedName>
        <fullName evidence="2">Antitoxin</fullName>
    </recommendedName>
</protein>
<sequence>MLIEVGSFLPLRHEAPSVNIRNFSHYFRQLKSISAIIVSLSTVPLADARAQLSKMIEEVSSTHGRFEITRNGYRAAVLFGADDYDAIFETIAVLSDTLLLEAHKRGLEGHQEGDTLGAEELRQAMIKSGRRVVAR</sequence>
<evidence type="ECO:0000256" key="1">
    <source>
        <dbReference type="ARBA" id="ARBA00009981"/>
    </source>
</evidence>
<comment type="caution">
    <text evidence="3">The sequence shown here is derived from an EMBL/GenBank/DDBJ whole genome shotgun (WGS) entry which is preliminary data.</text>
</comment>
<dbReference type="Gene3D" id="3.40.1620.10">
    <property type="entry name" value="YefM-like domain"/>
    <property type="match status" value="1"/>
</dbReference>
<dbReference type="NCBIfam" id="TIGR01552">
    <property type="entry name" value="phd_fam"/>
    <property type="match status" value="1"/>
</dbReference>
<dbReference type="PANTHER" id="PTHR33713:SF10">
    <property type="entry name" value="ANTITOXIN YAFN"/>
    <property type="match status" value="1"/>
</dbReference>
<proteinExistence type="inferred from homology"/>
<comment type="function">
    <text evidence="2">Antitoxin component of a type II toxin-antitoxin (TA) system.</text>
</comment>
<dbReference type="SUPFAM" id="SSF143120">
    <property type="entry name" value="YefM-like"/>
    <property type="match status" value="1"/>
</dbReference>
<dbReference type="PANTHER" id="PTHR33713">
    <property type="entry name" value="ANTITOXIN YAFN-RELATED"/>
    <property type="match status" value="1"/>
</dbReference>
<reference evidence="3 4" key="1">
    <citation type="submission" date="2015-01" db="EMBL/GenBank/DDBJ databases">
        <title>Draft genome of the acidophilic iron oxidizer Acidithrix ferrooxidans strain Py-F3.</title>
        <authorList>
            <person name="Poehlein A."/>
            <person name="Eisen S."/>
            <person name="Schloemann M."/>
            <person name="Johnson B.D."/>
            <person name="Daniel R."/>
            <person name="Muehling M."/>
        </authorList>
    </citation>
    <scope>NUCLEOTIDE SEQUENCE [LARGE SCALE GENOMIC DNA]</scope>
    <source>
        <strain evidence="3 4">Py-F3</strain>
    </source>
</reference>
<dbReference type="InterPro" id="IPR051405">
    <property type="entry name" value="phD/YefM_antitoxin"/>
</dbReference>
<dbReference type="AlphaFoldDB" id="A0A0D8HJX2"/>
<dbReference type="Pfam" id="PF02604">
    <property type="entry name" value="PhdYeFM_antitox"/>
    <property type="match status" value="1"/>
</dbReference>
<dbReference type="InterPro" id="IPR006442">
    <property type="entry name" value="Antitoxin_Phd/YefM"/>
</dbReference>
<dbReference type="STRING" id="1280514.AXFE_17700"/>
<dbReference type="Proteomes" id="UP000032360">
    <property type="component" value="Unassembled WGS sequence"/>
</dbReference>
<evidence type="ECO:0000313" key="4">
    <source>
        <dbReference type="Proteomes" id="UP000032360"/>
    </source>
</evidence>
<accession>A0A0D8HJX2</accession>